<evidence type="ECO:0000313" key="3">
    <source>
        <dbReference type="Proteomes" id="UP000634136"/>
    </source>
</evidence>
<organism evidence="2 3">
    <name type="scientific">Senna tora</name>
    <dbReference type="NCBI Taxonomy" id="362788"/>
    <lineage>
        <taxon>Eukaryota</taxon>
        <taxon>Viridiplantae</taxon>
        <taxon>Streptophyta</taxon>
        <taxon>Embryophyta</taxon>
        <taxon>Tracheophyta</taxon>
        <taxon>Spermatophyta</taxon>
        <taxon>Magnoliopsida</taxon>
        <taxon>eudicotyledons</taxon>
        <taxon>Gunneridae</taxon>
        <taxon>Pentapetalae</taxon>
        <taxon>rosids</taxon>
        <taxon>fabids</taxon>
        <taxon>Fabales</taxon>
        <taxon>Fabaceae</taxon>
        <taxon>Caesalpinioideae</taxon>
        <taxon>Cassia clade</taxon>
        <taxon>Senna</taxon>
    </lineage>
</organism>
<feature type="compositionally biased region" description="Polar residues" evidence="1">
    <location>
        <begin position="19"/>
        <end position="28"/>
    </location>
</feature>
<dbReference type="Proteomes" id="UP000634136">
    <property type="component" value="Unassembled WGS sequence"/>
</dbReference>
<reference evidence="2" key="1">
    <citation type="submission" date="2020-09" db="EMBL/GenBank/DDBJ databases">
        <title>Genome-Enabled Discovery of Anthraquinone Biosynthesis in Senna tora.</title>
        <authorList>
            <person name="Kang S.-H."/>
            <person name="Pandey R.P."/>
            <person name="Lee C.-M."/>
            <person name="Sim J.-S."/>
            <person name="Jeong J.-T."/>
            <person name="Choi B.-S."/>
            <person name="Jung M."/>
            <person name="Ginzburg D."/>
            <person name="Zhao K."/>
            <person name="Won S.Y."/>
            <person name="Oh T.-J."/>
            <person name="Yu Y."/>
            <person name="Kim N.-H."/>
            <person name="Lee O.R."/>
            <person name="Lee T.-H."/>
            <person name="Bashyal P."/>
            <person name="Kim T.-S."/>
            <person name="Lee W.-H."/>
            <person name="Kawkins C."/>
            <person name="Kim C.-K."/>
            <person name="Kim J.S."/>
            <person name="Ahn B.O."/>
            <person name="Rhee S.Y."/>
            <person name="Sohng J.K."/>
        </authorList>
    </citation>
    <scope>NUCLEOTIDE SEQUENCE</scope>
    <source>
        <tissue evidence="2">Leaf</tissue>
    </source>
</reference>
<gene>
    <name evidence="2" type="ORF">G2W53_003633</name>
</gene>
<evidence type="ECO:0000256" key="1">
    <source>
        <dbReference type="SAM" id="MobiDB-lite"/>
    </source>
</evidence>
<dbReference type="AlphaFoldDB" id="A0A835CIL3"/>
<dbReference type="EMBL" id="JAAIUW010000002">
    <property type="protein sequence ID" value="KAF7841335.1"/>
    <property type="molecule type" value="Genomic_DNA"/>
</dbReference>
<evidence type="ECO:0000313" key="2">
    <source>
        <dbReference type="EMBL" id="KAF7841335.1"/>
    </source>
</evidence>
<sequence length="54" mass="5692">MPSSTAATKKKAPTNTTSDTMAQHSSYGFNITANPRSTICSASEPRMAAAKLFI</sequence>
<proteinExistence type="predicted"/>
<accession>A0A835CIL3</accession>
<name>A0A835CIL3_9FABA</name>
<keyword evidence="3" id="KW-1185">Reference proteome</keyword>
<feature type="compositionally biased region" description="Low complexity" evidence="1">
    <location>
        <begin position="1"/>
        <end position="18"/>
    </location>
</feature>
<protein>
    <submittedName>
        <fullName evidence="2">Uncharacterized protein</fullName>
    </submittedName>
</protein>
<feature type="region of interest" description="Disordered" evidence="1">
    <location>
        <begin position="1"/>
        <end position="28"/>
    </location>
</feature>
<comment type="caution">
    <text evidence="2">The sequence shown here is derived from an EMBL/GenBank/DDBJ whole genome shotgun (WGS) entry which is preliminary data.</text>
</comment>